<evidence type="ECO:0000256" key="4">
    <source>
        <dbReference type="ARBA" id="ARBA00022448"/>
    </source>
</evidence>
<evidence type="ECO:0000256" key="7">
    <source>
        <dbReference type="ARBA" id="ARBA00022892"/>
    </source>
</evidence>
<dbReference type="GO" id="GO:0015031">
    <property type="term" value="P:protein transport"/>
    <property type="evidence" value="ECO:0007669"/>
    <property type="project" value="UniProtKB-KW"/>
</dbReference>
<keyword evidence="13" id="KW-1185">Reference proteome</keyword>
<keyword evidence="9 12" id="KW-1133">Transmembrane helix</keyword>
<evidence type="ECO:0000256" key="3">
    <source>
        <dbReference type="ARBA" id="ARBA00015843"/>
    </source>
</evidence>
<reference evidence="14" key="1">
    <citation type="submission" date="2025-08" db="UniProtKB">
        <authorList>
            <consortium name="RefSeq"/>
        </authorList>
    </citation>
    <scope>IDENTIFICATION</scope>
</reference>
<comment type="similarity">
    <text evidence="2">Belongs to the USE1 family.</text>
</comment>
<keyword evidence="5 12" id="KW-0812">Transmembrane</keyword>
<dbReference type="GeneID" id="103512547"/>
<keyword evidence="8" id="KW-0653">Protein transport</keyword>
<dbReference type="InterPro" id="IPR019150">
    <property type="entry name" value="Vesicle_transport_protein_Use1"/>
</dbReference>
<keyword evidence="7" id="KW-0931">ER-Golgi transport</keyword>
<keyword evidence="10 12" id="KW-0472">Membrane</keyword>
<evidence type="ECO:0000256" key="11">
    <source>
        <dbReference type="ARBA" id="ARBA00032711"/>
    </source>
</evidence>
<dbReference type="PaxDb" id="121845-A0A3Q0J4D3"/>
<evidence type="ECO:0000256" key="2">
    <source>
        <dbReference type="ARBA" id="ARBA00007891"/>
    </source>
</evidence>
<name>A0A3Q0J4D3_DIACI</name>
<dbReference type="KEGG" id="dci:103512547"/>
<evidence type="ECO:0000256" key="8">
    <source>
        <dbReference type="ARBA" id="ARBA00022927"/>
    </source>
</evidence>
<dbReference type="PANTHER" id="PTHR13050">
    <property type="entry name" value="USE1-LIKE PROTEIN"/>
    <property type="match status" value="1"/>
</dbReference>
<evidence type="ECO:0000256" key="5">
    <source>
        <dbReference type="ARBA" id="ARBA00022692"/>
    </source>
</evidence>
<dbReference type="Pfam" id="PF09753">
    <property type="entry name" value="Use1"/>
    <property type="match status" value="1"/>
</dbReference>
<organism evidence="13 14">
    <name type="scientific">Diaphorina citri</name>
    <name type="common">Asian citrus psyllid</name>
    <dbReference type="NCBI Taxonomy" id="121845"/>
    <lineage>
        <taxon>Eukaryota</taxon>
        <taxon>Metazoa</taxon>
        <taxon>Ecdysozoa</taxon>
        <taxon>Arthropoda</taxon>
        <taxon>Hexapoda</taxon>
        <taxon>Insecta</taxon>
        <taxon>Pterygota</taxon>
        <taxon>Neoptera</taxon>
        <taxon>Paraneoptera</taxon>
        <taxon>Hemiptera</taxon>
        <taxon>Sternorrhyncha</taxon>
        <taxon>Psylloidea</taxon>
        <taxon>Psyllidae</taxon>
        <taxon>Diaphorininae</taxon>
        <taxon>Diaphorina</taxon>
    </lineage>
</organism>
<dbReference type="GO" id="GO:0006890">
    <property type="term" value="P:retrograde vesicle-mediated transport, Golgi to endoplasmic reticulum"/>
    <property type="evidence" value="ECO:0007669"/>
    <property type="project" value="TreeGrafter"/>
</dbReference>
<comment type="subcellular location">
    <subcellularLocation>
        <location evidence="1">Endoplasmic reticulum membrane</location>
        <topology evidence="1">Single-pass type IV membrane protein</topology>
    </subcellularLocation>
</comment>
<feature type="transmembrane region" description="Helical" evidence="12">
    <location>
        <begin position="123"/>
        <end position="144"/>
    </location>
</feature>
<evidence type="ECO:0000256" key="10">
    <source>
        <dbReference type="ARBA" id="ARBA00023136"/>
    </source>
</evidence>
<evidence type="ECO:0000313" key="13">
    <source>
        <dbReference type="Proteomes" id="UP000079169"/>
    </source>
</evidence>
<dbReference type="STRING" id="121845.A0A3Q0J4D3"/>
<evidence type="ECO:0000256" key="1">
    <source>
        <dbReference type="ARBA" id="ARBA00004163"/>
    </source>
</evidence>
<dbReference type="Proteomes" id="UP000079169">
    <property type="component" value="Unplaced"/>
</dbReference>
<evidence type="ECO:0000256" key="6">
    <source>
        <dbReference type="ARBA" id="ARBA00022824"/>
    </source>
</evidence>
<keyword evidence="6" id="KW-0256">Endoplasmic reticulum</keyword>
<sequence length="188" mass="21584">MQSLPKVTNSSDPIQNEIYQKVTNRYLEQARDQLFDRSEVSSLKQNDLDSIMTDEHKAQEKIVETMLDMVKNIKQRSVAANHIIKQDILSAERSSRIADVNQSQMRINNNTLGVFNKGAYKCWLWVMLTFVFIIFFYMIIFMKLFRKSEVQAKTGLMTLVFSGTTTVVSCIGSIVSSITTLFYDVSLQ</sequence>
<dbReference type="RefSeq" id="XP_026681783.1">
    <property type="nucleotide sequence ID" value="XM_026825982.1"/>
</dbReference>
<accession>A0A3Q0J4D3</accession>
<evidence type="ECO:0000256" key="12">
    <source>
        <dbReference type="SAM" id="Phobius"/>
    </source>
</evidence>
<evidence type="ECO:0000256" key="9">
    <source>
        <dbReference type="ARBA" id="ARBA00022989"/>
    </source>
</evidence>
<gene>
    <name evidence="14" type="primary">LOC103512547</name>
</gene>
<evidence type="ECO:0000313" key="14">
    <source>
        <dbReference type="RefSeq" id="XP_026681783.1"/>
    </source>
</evidence>
<proteinExistence type="inferred from homology"/>
<dbReference type="GO" id="GO:0005484">
    <property type="term" value="F:SNAP receptor activity"/>
    <property type="evidence" value="ECO:0007669"/>
    <property type="project" value="TreeGrafter"/>
</dbReference>
<keyword evidence="4" id="KW-0813">Transport</keyword>
<dbReference type="AlphaFoldDB" id="A0A3Q0J4D3"/>
<protein>
    <recommendedName>
        <fullName evidence="3">Vesicle transport protein USE1</fullName>
    </recommendedName>
    <alternativeName>
        <fullName evidence="11">USE1-like protein</fullName>
    </alternativeName>
</protein>
<dbReference type="PANTHER" id="PTHR13050:SF7">
    <property type="entry name" value="VESICLE TRANSPORT PROTEIN USE1"/>
    <property type="match status" value="1"/>
</dbReference>
<dbReference type="GO" id="GO:0005789">
    <property type="term" value="C:endoplasmic reticulum membrane"/>
    <property type="evidence" value="ECO:0007669"/>
    <property type="project" value="UniProtKB-SubCell"/>
</dbReference>
<dbReference type="GO" id="GO:0031201">
    <property type="term" value="C:SNARE complex"/>
    <property type="evidence" value="ECO:0007669"/>
    <property type="project" value="TreeGrafter"/>
</dbReference>
<feature type="transmembrane region" description="Helical" evidence="12">
    <location>
        <begin position="156"/>
        <end position="183"/>
    </location>
</feature>